<keyword evidence="3" id="KW-1185">Reference proteome</keyword>
<feature type="compositionally biased region" description="Low complexity" evidence="1">
    <location>
        <begin position="9"/>
        <end position="24"/>
    </location>
</feature>
<evidence type="ECO:0000256" key="1">
    <source>
        <dbReference type="SAM" id="MobiDB-lite"/>
    </source>
</evidence>
<feature type="compositionally biased region" description="Pro residues" evidence="1">
    <location>
        <begin position="25"/>
        <end position="45"/>
    </location>
</feature>
<organism evidence="2 3">
    <name type="scientific">Bimuria novae-zelandiae CBS 107.79</name>
    <dbReference type="NCBI Taxonomy" id="1447943"/>
    <lineage>
        <taxon>Eukaryota</taxon>
        <taxon>Fungi</taxon>
        <taxon>Dikarya</taxon>
        <taxon>Ascomycota</taxon>
        <taxon>Pezizomycotina</taxon>
        <taxon>Dothideomycetes</taxon>
        <taxon>Pleosporomycetidae</taxon>
        <taxon>Pleosporales</taxon>
        <taxon>Massarineae</taxon>
        <taxon>Didymosphaeriaceae</taxon>
        <taxon>Bimuria</taxon>
    </lineage>
</organism>
<dbReference type="EMBL" id="ML976661">
    <property type="protein sequence ID" value="KAF1978133.1"/>
    <property type="molecule type" value="Genomic_DNA"/>
</dbReference>
<dbReference type="AlphaFoldDB" id="A0A6A5VKD1"/>
<proteinExistence type="predicted"/>
<evidence type="ECO:0000313" key="2">
    <source>
        <dbReference type="EMBL" id="KAF1978133.1"/>
    </source>
</evidence>
<sequence length="85" mass="8967">MDVIHTPNAPTNPSTSLPLPTISSTPPPTASPKSVLPPTPTPPLTPSSHSLTALSTRKWLFQKSTLHATNNTPCSLIHPGVTRAR</sequence>
<accession>A0A6A5VKD1</accession>
<feature type="region of interest" description="Disordered" evidence="1">
    <location>
        <begin position="1"/>
        <end position="50"/>
    </location>
</feature>
<gene>
    <name evidence="2" type="ORF">BU23DRAFT_550229</name>
</gene>
<name>A0A6A5VKD1_9PLEO</name>
<dbReference type="Proteomes" id="UP000800036">
    <property type="component" value="Unassembled WGS sequence"/>
</dbReference>
<evidence type="ECO:0000313" key="3">
    <source>
        <dbReference type="Proteomes" id="UP000800036"/>
    </source>
</evidence>
<reference evidence="2" key="1">
    <citation type="journal article" date="2020" name="Stud. Mycol.">
        <title>101 Dothideomycetes genomes: a test case for predicting lifestyles and emergence of pathogens.</title>
        <authorList>
            <person name="Haridas S."/>
            <person name="Albert R."/>
            <person name="Binder M."/>
            <person name="Bloem J."/>
            <person name="Labutti K."/>
            <person name="Salamov A."/>
            <person name="Andreopoulos B."/>
            <person name="Baker S."/>
            <person name="Barry K."/>
            <person name="Bills G."/>
            <person name="Bluhm B."/>
            <person name="Cannon C."/>
            <person name="Castanera R."/>
            <person name="Culley D."/>
            <person name="Daum C."/>
            <person name="Ezra D."/>
            <person name="Gonzalez J."/>
            <person name="Henrissat B."/>
            <person name="Kuo A."/>
            <person name="Liang C."/>
            <person name="Lipzen A."/>
            <person name="Lutzoni F."/>
            <person name="Magnuson J."/>
            <person name="Mondo S."/>
            <person name="Nolan M."/>
            <person name="Ohm R."/>
            <person name="Pangilinan J."/>
            <person name="Park H.-J."/>
            <person name="Ramirez L."/>
            <person name="Alfaro M."/>
            <person name="Sun H."/>
            <person name="Tritt A."/>
            <person name="Yoshinaga Y."/>
            <person name="Zwiers L.-H."/>
            <person name="Turgeon B."/>
            <person name="Goodwin S."/>
            <person name="Spatafora J."/>
            <person name="Crous P."/>
            <person name="Grigoriev I."/>
        </authorList>
    </citation>
    <scope>NUCLEOTIDE SEQUENCE</scope>
    <source>
        <strain evidence="2">CBS 107.79</strain>
    </source>
</reference>
<protein>
    <submittedName>
        <fullName evidence="2">Uncharacterized protein</fullName>
    </submittedName>
</protein>